<organism evidence="1 2">
    <name type="scientific">Ambispora leptoticha</name>
    <dbReference type="NCBI Taxonomy" id="144679"/>
    <lineage>
        <taxon>Eukaryota</taxon>
        <taxon>Fungi</taxon>
        <taxon>Fungi incertae sedis</taxon>
        <taxon>Mucoromycota</taxon>
        <taxon>Glomeromycotina</taxon>
        <taxon>Glomeromycetes</taxon>
        <taxon>Archaeosporales</taxon>
        <taxon>Ambisporaceae</taxon>
        <taxon>Ambispora</taxon>
    </lineage>
</organism>
<evidence type="ECO:0000313" key="2">
    <source>
        <dbReference type="Proteomes" id="UP000789508"/>
    </source>
</evidence>
<keyword evidence="2" id="KW-1185">Reference proteome</keyword>
<dbReference type="AlphaFoldDB" id="A0A9N9NW11"/>
<feature type="non-terminal residue" evidence="1">
    <location>
        <position position="1"/>
    </location>
</feature>
<protein>
    <submittedName>
        <fullName evidence="1">1390_t:CDS:1</fullName>
    </submittedName>
</protein>
<name>A0A9N9NW11_9GLOM</name>
<dbReference type="Proteomes" id="UP000789508">
    <property type="component" value="Unassembled WGS sequence"/>
</dbReference>
<proteinExistence type="predicted"/>
<evidence type="ECO:0000313" key="1">
    <source>
        <dbReference type="EMBL" id="CAG8777561.1"/>
    </source>
</evidence>
<gene>
    <name evidence="1" type="ORF">ALEPTO_LOCUS14484</name>
</gene>
<feature type="non-terminal residue" evidence="1">
    <location>
        <position position="76"/>
    </location>
</feature>
<sequence length="76" mass="8699">VARDCGINVPLFTNDPMELGSFISKPSSNFFNRGSFGLDLYGFDKYFEQDPKKWKPWNPKDVSSSLDGIEKKTRSF</sequence>
<comment type="caution">
    <text evidence="1">The sequence shown here is derived from an EMBL/GenBank/DDBJ whole genome shotgun (WGS) entry which is preliminary data.</text>
</comment>
<accession>A0A9N9NW11</accession>
<dbReference type="EMBL" id="CAJVPS010056676">
    <property type="protein sequence ID" value="CAG8777561.1"/>
    <property type="molecule type" value="Genomic_DNA"/>
</dbReference>
<reference evidence="1" key="1">
    <citation type="submission" date="2021-06" db="EMBL/GenBank/DDBJ databases">
        <authorList>
            <person name="Kallberg Y."/>
            <person name="Tangrot J."/>
            <person name="Rosling A."/>
        </authorList>
    </citation>
    <scope>NUCLEOTIDE SEQUENCE</scope>
    <source>
        <strain evidence="1">FL130A</strain>
    </source>
</reference>
<dbReference type="OrthoDB" id="1657402at2759"/>